<protein>
    <submittedName>
        <fullName evidence="1">Uncharacterized protein</fullName>
    </submittedName>
</protein>
<name>A0ABV1DYT4_9FIRM</name>
<evidence type="ECO:0000313" key="2">
    <source>
        <dbReference type="Proteomes" id="UP001489509"/>
    </source>
</evidence>
<comment type="caution">
    <text evidence="1">The sequence shown here is derived from an EMBL/GenBank/DDBJ whole genome shotgun (WGS) entry which is preliminary data.</text>
</comment>
<gene>
    <name evidence="1" type="ORF">WMO26_05150</name>
</gene>
<organism evidence="1 2">
    <name type="scientific">Solibaculum intestinale</name>
    <dbReference type="NCBI Taxonomy" id="3133165"/>
    <lineage>
        <taxon>Bacteria</taxon>
        <taxon>Bacillati</taxon>
        <taxon>Bacillota</taxon>
        <taxon>Clostridia</taxon>
        <taxon>Eubacteriales</taxon>
        <taxon>Oscillospiraceae</taxon>
        <taxon>Solibaculum</taxon>
    </lineage>
</organism>
<dbReference type="EMBL" id="JBBMFD010000006">
    <property type="protein sequence ID" value="MEQ2440210.1"/>
    <property type="molecule type" value="Genomic_DNA"/>
</dbReference>
<dbReference type="Proteomes" id="UP001489509">
    <property type="component" value="Unassembled WGS sequence"/>
</dbReference>
<reference evidence="1 2" key="1">
    <citation type="submission" date="2024-03" db="EMBL/GenBank/DDBJ databases">
        <title>Human intestinal bacterial collection.</title>
        <authorList>
            <person name="Pauvert C."/>
            <person name="Hitch T.C.A."/>
            <person name="Clavel T."/>
        </authorList>
    </citation>
    <scope>NUCLEOTIDE SEQUENCE [LARGE SCALE GENOMIC DNA]</scope>
    <source>
        <strain evidence="1 2">CLA-JM-H44</strain>
    </source>
</reference>
<keyword evidence="2" id="KW-1185">Reference proteome</keyword>
<accession>A0ABV1DYT4</accession>
<evidence type="ECO:0000313" key="1">
    <source>
        <dbReference type="EMBL" id="MEQ2440210.1"/>
    </source>
</evidence>
<dbReference type="RefSeq" id="WP_349218633.1">
    <property type="nucleotide sequence ID" value="NZ_JBBMFD010000006.1"/>
</dbReference>
<proteinExistence type="predicted"/>
<sequence>MSAEKERIVLAKQPLALDLGCSPAAFDRTENTVVPFAPCRVRGNALNAPLNFAWPASGKARWRPSILQGYFLTARFLQESREAACLIFQPWPGSTGHLQKPAAAACRAFSAGCPIPEGIAPRFLTHGETAALRKTRRFPHAFARECAALTLAGFEREAAGVTAAMMDSARLWQIGVDMRVQSRENGLGRFLVMNLKRSLPGETFPVTPPGPGIYSQSAWRFGGLFSRIAGDGLCKEMSSAGPPFS</sequence>